<reference evidence="7 8" key="1">
    <citation type="submission" date="2015-03" db="EMBL/GenBank/DDBJ databases">
        <authorList>
            <person name="Murphy D."/>
        </authorList>
    </citation>
    <scope>NUCLEOTIDE SEQUENCE [LARGE SCALE GENOMIC DNA]</scope>
    <source>
        <strain evidence="7 8">FCF326</strain>
    </source>
</reference>
<dbReference type="UniPathway" id="UPA01057">
    <property type="reaction ID" value="UER00163"/>
</dbReference>
<accession>A0A0T9LNP4</accession>
<evidence type="ECO:0000313" key="8">
    <source>
        <dbReference type="Proteomes" id="UP000045824"/>
    </source>
</evidence>
<dbReference type="GO" id="GO:0009234">
    <property type="term" value="P:menaquinone biosynthetic process"/>
    <property type="evidence" value="ECO:0007669"/>
    <property type="project" value="UniProtKB-UniRule"/>
</dbReference>
<evidence type="ECO:0000259" key="6">
    <source>
        <dbReference type="Pfam" id="PF00425"/>
    </source>
</evidence>
<dbReference type="HAMAP" id="MF_01935">
    <property type="entry name" value="MenF"/>
    <property type="match status" value="1"/>
</dbReference>
<keyword evidence="4 5" id="KW-0413">Isomerase</keyword>
<evidence type="ECO:0000256" key="1">
    <source>
        <dbReference type="ARBA" id="ARBA00000799"/>
    </source>
</evidence>
<dbReference type="InterPro" id="IPR005801">
    <property type="entry name" value="ADC_synthase"/>
</dbReference>
<proteinExistence type="inferred from homology"/>
<dbReference type="EC" id="5.4.4.2" evidence="5"/>
<dbReference type="NCBIfam" id="TIGR00543">
    <property type="entry name" value="isochor_syn"/>
    <property type="match status" value="1"/>
</dbReference>
<feature type="active site" description="Proton donor" evidence="5">
    <location>
        <position position="267"/>
    </location>
</feature>
<gene>
    <name evidence="5 7" type="primary">menF</name>
    <name evidence="7" type="ORF">ERS008491_03065</name>
</gene>
<comment type="function">
    <text evidence="5">Catalyzes the conversion of chorismate to isochorismate.</text>
</comment>
<feature type="domain" description="Chorismate-utilising enzyme C-terminal" evidence="6">
    <location>
        <begin position="198"/>
        <end position="447"/>
    </location>
</feature>
<dbReference type="Pfam" id="PF00425">
    <property type="entry name" value="Chorismate_bind"/>
    <property type="match status" value="1"/>
</dbReference>
<dbReference type="GO" id="GO:0000287">
    <property type="term" value="F:magnesium ion binding"/>
    <property type="evidence" value="ECO:0007669"/>
    <property type="project" value="UniProtKB-UniRule"/>
</dbReference>
<keyword evidence="5" id="KW-0474">Menaquinone biosynthesis</keyword>
<dbReference type="NCBIfam" id="NF011588">
    <property type="entry name" value="PRK15012.1"/>
    <property type="match status" value="1"/>
</dbReference>
<dbReference type="UniPathway" id="UPA00079"/>
<feature type="binding site" evidence="5">
    <location>
        <position position="443"/>
    </location>
    <ligand>
        <name>Mg(2+)</name>
        <dbReference type="ChEBI" id="CHEBI:18420"/>
    </ligand>
</feature>
<keyword evidence="3 5" id="KW-0460">Magnesium</keyword>
<name>A0A0T9LNP4_YERKR</name>
<dbReference type="InterPro" id="IPR034681">
    <property type="entry name" value="MenF"/>
</dbReference>
<comment type="catalytic activity">
    <reaction evidence="1 5">
        <text>chorismate = isochorismate</text>
        <dbReference type="Rhea" id="RHEA:18985"/>
        <dbReference type="ChEBI" id="CHEBI:29748"/>
        <dbReference type="ChEBI" id="CHEBI:29780"/>
        <dbReference type="EC" id="5.4.4.2"/>
    </reaction>
</comment>
<dbReference type="InterPro" id="IPR044250">
    <property type="entry name" value="MenF-like"/>
</dbReference>
<comment type="pathway">
    <text evidence="5">Quinol/quinone metabolism; menaquinone biosynthesis.</text>
</comment>
<organism evidence="7 8">
    <name type="scientific">Yersinia kristensenii</name>
    <dbReference type="NCBI Taxonomy" id="28152"/>
    <lineage>
        <taxon>Bacteria</taxon>
        <taxon>Pseudomonadati</taxon>
        <taxon>Pseudomonadota</taxon>
        <taxon>Gammaproteobacteria</taxon>
        <taxon>Enterobacterales</taxon>
        <taxon>Yersiniaceae</taxon>
        <taxon>Yersinia</taxon>
    </lineage>
</organism>
<feature type="binding site" evidence="5">
    <location>
        <position position="311"/>
    </location>
    <ligand>
        <name>Mg(2+)</name>
        <dbReference type="ChEBI" id="CHEBI:18420"/>
    </ligand>
</feature>
<dbReference type="PANTHER" id="PTHR47253:SF4">
    <property type="entry name" value="ISOCHORISMATE SYNTHASE 2, CHLOROPLASTIC"/>
    <property type="match status" value="1"/>
</dbReference>
<evidence type="ECO:0000313" key="7">
    <source>
        <dbReference type="EMBL" id="CNF10683.1"/>
    </source>
</evidence>
<dbReference type="PANTHER" id="PTHR47253">
    <property type="match status" value="1"/>
</dbReference>
<evidence type="ECO:0000256" key="2">
    <source>
        <dbReference type="ARBA" id="ARBA00005297"/>
    </source>
</evidence>
<dbReference type="FunFam" id="3.60.120.10:FF:000002">
    <property type="entry name" value="Isochorismate synthase MenF"/>
    <property type="match status" value="1"/>
</dbReference>
<evidence type="ECO:0000256" key="4">
    <source>
        <dbReference type="ARBA" id="ARBA00023235"/>
    </source>
</evidence>
<dbReference type="InterPro" id="IPR015890">
    <property type="entry name" value="Chorismate_C"/>
</dbReference>
<evidence type="ECO:0000256" key="5">
    <source>
        <dbReference type="HAMAP-Rule" id="MF_01935"/>
    </source>
</evidence>
<dbReference type="InterPro" id="IPR004561">
    <property type="entry name" value="IsoChor_synthase"/>
</dbReference>
<dbReference type="AlphaFoldDB" id="A0A0T9LNP4"/>
<dbReference type="SUPFAM" id="SSF56322">
    <property type="entry name" value="ADC synthase"/>
    <property type="match status" value="1"/>
</dbReference>
<dbReference type="Gene3D" id="3.60.120.10">
    <property type="entry name" value="Anthranilate synthase"/>
    <property type="match status" value="1"/>
</dbReference>
<sequence length="465" mass="52359">MKQLSGLLGELRQKLRAGFPDQAGIRQITLPAPGQVGNQLLEWLAAQDHFPQFYWYHRDGHEEAAVCGQTRQFNDAQAADQFIRQHDIIQQNSAVTGLRIWGLNAFEPVTIIVETAHTVAPAAEAPQQTQTSFLFLPRIEILRRGNHTHLTLNLVSDYSLAQDALLAIAFIDQLVAAKPLPALDVVVKDASHMPEYPQWSRLIERALGDIEQQKMEKVVLARATRLQLDKPLSCTAFMAASRQVNHHCFHFMLRFDDSRAFLGSSPERLYLRQLHHLETEALAGTASNDDDTAQAAELADWLMHDEKNQRENLLVVDDICQRLQGGVVAVDVMPPEIIRLRKVQHLRRRIHAQLNRANDADCLHRLQPTAAVAGLPRNVARQFISENEPFSRGWYAGSAGYLSLKQTEFTVTLRSAWLEERQIHLYAGAGIVAGSDAEQEWQEINNKSAGLHTLLTNNNYNPKIE</sequence>
<comment type="similarity">
    <text evidence="2 5">Belongs to the isochorismate synthase family.</text>
</comment>
<comment type="cofactor">
    <cofactor evidence="5">
        <name>Mg(2+)</name>
        <dbReference type="ChEBI" id="CHEBI:18420"/>
    </cofactor>
</comment>
<dbReference type="RefSeq" id="WP_050119833.1">
    <property type="nucleotide sequence ID" value="NZ_CAWMAB010000013.1"/>
</dbReference>
<protein>
    <recommendedName>
        <fullName evidence="5">Isochorismate synthase MenF</fullName>
        <ecNumber evidence="5">5.4.4.2</ecNumber>
    </recommendedName>
    <alternativeName>
        <fullName evidence="5">Isochorismate mutase</fullName>
    </alternativeName>
</protein>
<feature type="active site" description="Proton acceptor" evidence="5">
    <location>
        <position position="217"/>
    </location>
</feature>
<dbReference type="Proteomes" id="UP000045824">
    <property type="component" value="Unassembled WGS sequence"/>
</dbReference>
<dbReference type="GO" id="GO:0008909">
    <property type="term" value="F:isochorismate synthase activity"/>
    <property type="evidence" value="ECO:0007669"/>
    <property type="project" value="UniProtKB-UniRule"/>
</dbReference>
<evidence type="ECO:0000256" key="3">
    <source>
        <dbReference type="ARBA" id="ARBA00022842"/>
    </source>
</evidence>
<dbReference type="EMBL" id="CPYI01000013">
    <property type="protein sequence ID" value="CNF10683.1"/>
    <property type="molecule type" value="Genomic_DNA"/>
</dbReference>
<keyword evidence="5" id="KW-0479">Metal-binding</keyword>
<comment type="pathway">
    <text evidence="5">Quinol/quinone metabolism; 1,4-dihydroxy-2-naphthoate biosynthesis; 1,4-dihydroxy-2-naphthoate from chorismate: step 1/7.</text>
</comment>